<dbReference type="Proteomes" id="UP001150259">
    <property type="component" value="Unassembled WGS sequence"/>
</dbReference>
<name>A0ABT5GJ35_9MICO</name>
<feature type="region of interest" description="Disordered" evidence="1">
    <location>
        <begin position="88"/>
        <end position="108"/>
    </location>
</feature>
<dbReference type="Pfam" id="PF20225">
    <property type="entry name" value="DUF6584"/>
    <property type="match status" value="1"/>
</dbReference>
<sequence>MSEQETLARVHDDLAAGRVALARQRLRGLVGSYPQRLDLREELAELYRRDGVLSQAGRWTFLSETRNPAELRAFDGKTRIRFIGSVARPTEERRFTSPGPKAPTGRPL</sequence>
<evidence type="ECO:0000313" key="2">
    <source>
        <dbReference type="EMBL" id="MDC5698264.1"/>
    </source>
</evidence>
<proteinExistence type="predicted"/>
<reference evidence="2 3" key="1">
    <citation type="submission" date="2022-11" db="EMBL/GenBank/DDBJ databases">
        <title>Anaerobic phenanthrene biodegradation by a DNRA strain PheN6.</title>
        <authorList>
            <person name="Zhang Z."/>
        </authorList>
    </citation>
    <scope>NUCLEOTIDE SEQUENCE [LARGE SCALE GENOMIC DNA]</scope>
    <source>
        <strain evidence="2 3">PheN6</strain>
    </source>
</reference>
<dbReference type="RefSeq" id="WP_272462839.1">
    <property type="nucleotide sequence ID" value="NZ_JAPFQL010000059.1"/>
</dbReference>
<gene>
    <name evidence="2" type="ORF">OO014_13450</name>
</gene>
<dbReference type="EMBL" id="JAPFQL010000059">
    <property type="protein sequence ID" value="MDC5698264.1"/>
    <property type="molecule type" value="Genomic_DNA"/>
</dbReference>
<evidence type="ECO:0000256" key="1">
    <source>
        <dbReference type="SAM" id="MobiDB-lite"/>
    </source>
</evidence>
<protein>
    <submittedName>
        <fullName evidence="2">Uncharacterized protein</fullName>
    </submittedName>
</protein>
<dbReference type="InterPro" id="IPR046491">
    <property type="entry name" value="DUF6584"/>
</dbReference>
<accession>A0ABT5GJ35</accession>
<keyword evidence="3" id="KW-1185">Reference proteome</keyword>
<organism evidence="2 3">
    <name type="scientific">Intrasporangium calvum</name>
    <dbReference type="NCBI Taxonomy" id="53358"/>
    <lineage>
        <taxon>Bacteria</taxon>
        <taxon>Bacillati</taxon>
        <taxon>Actinomycetota</taxon>
        <taxon>Actinomycetes</taxon>
        <taxon>Micrococcales</taxon>
        <taxon>Intrasporangiaceae</taxon>
        <taxon>Intrasporangium</taxon>
    </lineage>
</organism>
<comment type="caution">
    <text evidence="2">The sequence shown here is derived from an EMBL/GenBank/DDBJ whole genome shotgun (WGS) entry which is preliminary data.</text>
</comment>
<evidence type="ECO:0000313" key="3">
    <source>
        <dbReference type="Proteomes" id="UP001150259"/>
    </source>
</evidence>